<feature type="domain" description="Ig-like" evidence="2">
    <location>
        <begin position="435"/>
        <end position="522"/>
    </location>
</feature>
<dbReference type="Gene3D" id="2.60.40.10">
    <property type="entry name" value="Immunoglobulins"/>
    <property type="match status" value="4"/>
</dbReference>
<reference evidence="3 4" key="1">
    <citation type="submission" date="2018-10" db="EMBL/GenBank/DDBJ databases">
        <title>Genome assembly for a Yunnan-Guizhou Plateau 3E fish, Anabarilius grahami (Regan), and its evolutionary and genetic applications.</title>
        <authorList>
            <person name="Jiang W."/>
        </authorList>
    </citation>
    <scope>NUCLEOTIDE SEQUENCE [LARGE SCALE GENOMIC DNA]</scope>
    <source>
        <strain evidence="3">AG-KIZ</strain>
        <tissue evidence="3">Muscle</tissue>
    </source>
</reference>
<protein>
    <submittedName>
        <fullName evidence="3">SLAM family member 5</fullName>
    </submittedName>
</protein>
<evidence type="ECO:0000313" key="4">
    <source>
        <dbReference type="Proteomes" id="UP000281406"/>
    </source>
</evidence>
<comment type="caution">
    <text evidence="3">The sequence shown here is derived from an EMBL/GenBank/DDBJ whole genome shotgun (WGS) entry which is preliminary data.</text>
</comment>
<feature type="domain" description="Ig-like" evidence="2">
    <location>
        <begin position="101"/>
        <end position="185"/>
    </location>
</feature>
<feature type="transmembrane region" description="Helical" evidence="1">
    <location>
        <begin position="197"/>
        <end position="221"/>
    </location>
</feature>
<dbReference type="InterPro" id="IPR036179">
    <property type="entry name" value="Ig-like_dom_sf"/>
</dbReference>
<evidence type="ECO:0000256" key="1">
    <source>
        <dbReference type="SAM" id="Phobius"/>
    </source>
</evidence>
<keyword evidence="1" id="KW-0812">Transmembrane</keyword>
<accession>A0A3N0YK73</accession>
<gene>
    <name evidence="3" type="ORF">DPX16_4883</name>
</gene>
<evidence type="ECO:0000313" key="3">
    <source>
        <dbReference type="EMBL" id="ROL46198.1"/>
    </source>
</evidence>
<dbReference type="Proteomes" id="UP000281406">
    <property type="component" value="Unassembled WGS sequence"/>
</dbReference>
<dbReference type="PANTHER" id="PTHR21063">
    <property type="entry name" value="LFA-3"/>
    <property type="match status" value="1"/>
</dbReference>
<proteinExistence type="predicted"/>
<evidence type="ECO:0000259" key="2">
    <source>
        <dbReference type="PROSITE" id="PS50835"/>
    </source>
</evidence>
<dbReference type="InterPro" id="IPR003599">
    <property type="entry name" value="Ig_sub"/>
</dbReference>
<dbReference type="AlphaFoldDB" id="A0A3N0YK73"/>
<feature type="transmembrane region" description="Helical" evidence="1">
    <location>
        <begin position="284"/>
        <end position="301"/>
    </location>
</feature>
<dbReference type="InterPro" id="IPR007110">
    <property type="entry name" value="Ig-like_dom"/>
</dbReference>
<keyword evidence="1" id="KW-1133">Transmembrane helix</keyword>
<sequence length="600" mass="66660">MEGDSVDLNTNLTEIDDDDLILWRFGTDITLIAEINVPDNSMTVYDDVLDGRFRDRLKVDHQTGSLTITNTTTEHDGYYELKINSVRKSFSLTVYSVLRVPVISSNSSQCSSSSSSSCSLVCSAVNVSHVTLSWYKGNSLLSSISASDLSISLSLPLEVEYQDKNTYSCVLNNPISNLTQHLDITQLCHTCAGSVSLIVLISASAAAGFLLAVAAVGIFYMCRKCRNIYQKARHSTQSYNRDPHLELMPSLCNWVLNFQMDRSQSVRAGDPTSGIRSERLDKDIFTLLLLFAICIYLPLSIKCSHSEVQESLHVLLLVRLLCVFGDDEVKRVSVKEGDSVTLNSDLTEMKDDDVIQWSFEDTLIAEIKKLTDRFTVYYNVLDERFRDRLKLDNQTGSLTITNITAEHDGEYRPKINSFSRPFFIHLAVYARLPVPVISSDSSQCSSSSSSSSSSCSLVCSAVNVSHVTLSWYKGNSLLSSISVSDLSISLSIPLEVEYQDKNTYSCVLNNPISNQTQHLDITQLCHTCSDSVSITGLISAAAAGSLLIVAVVGIFCICKKFETREEEITYVEAIFHKRKAQKLDDKEEDHVEYAPIANRR</sequence>
<feature type="transmembrane region" description="Helical" evidence="1">
    <location>
        <begin position="534"/>
        <end position="558"/>
    </location>
</feature>
<organism evidence="3 4">
    <name type="scientific">Anabarilius grahami</name>
    <name type="common">Kanglang fish</name>
    <name type="synonym">Barilius grahami</name>
    <dbReference type="NCBI Taxonomy" id="495550"/>
    <lineage>
        <taxon>Eukaryota</taxon>
        <taxon>Metazoa</taxon>
        <taxon>Chordata</taxon>
        <taxon>Craniata</taxon>
        <taxon>Vertebrata</taxon>
        <taxon>Euteleostomi</taxon>
        <taxon>Actinopterygii</taxon>
        <taxon>Neopterygii</taxon>
        <taxon>Teleostei</taxon>
        <taxon>Ostariophysi</taxon>
        <taxon>Cypriniformes</taxon>
        <taxon>Xenocyprididae</taxon>
        <taxon>Xenocypridinae</taxon>
        <taxon>Xenocypridinae incertae sedis</taxon>
        <taxon>Anabarilius</taxon>
    </lineage>
</organism>
<keyword evidence="1" id="KW-0472">Membrane</keyword>
<dbReference type="PANTHER" id="PTHR21063:SF4">
    <property type="entry name" value="CD48 ANTIGEN-RELATED"/>
    <property type="match status" value="1"/>
</dbReference>
<dbReference type="OrthoDB" id="8741746at2759"/>
<dbReference type="InterPro" id="IPR013783">
    <property type="entry name" value="Ig-like_fold"/>
</dbReference>
<dbReference type="PROSITE" id="PS50835">
    <property type="entry name" value="IG_LIKE"/>
    <property type="match status" value="2"/>
</dbReference>
<dbReference type="SUPFAM" id="SSF48726">
    <property type="entry name" value="Immunoglobulin"/>
    <property type="match status" value="4"/>
</dbReference>
<dbReference type="SMART" id="SM00409">
    <property type="entry name" value="IG"/>
    <property type="match status" value="2"/>
</dbReference>
<keyword evidence="4" id="KW-1185">Reference proteome</keyword>
<name>A0A3N0YK73_ANAGA</name>
<dbReference type="EMBL" id="RJVU01040488">
    <property type="protein sequence ID" value="ROL46198.1"/>
    <property type="molecule type" value="Genomic_DNA"/>
</dbReference>